<reference evidence="2 3" key="1">
    <citation type="submission" date="2020-01" db="EMBL/GenBank/DDBJ databases">
        <title>Novel species isolated from a subtropical stream in China.</title>
        <authorList>
            <person name="Lu H."/>
        </authorList>
    </citation>
    <scope>NUCLEOTIDE SEQUENCE [LARGE SCALE GENOMIC DNA]</scope>
    <source>
        <strain evidence="2 3">FT82W</strain>
    </source>
</reference>
<proteinExistence type="predicted"/>
<protein>
    <submittedName>
        <fullName evidence="2">Uncharacterized protein</fullName>
    </submittedName>
</protein>
<sequence length="321" mass="34179">MKISWSQIQDASMRAFKHYLNSVSQSGVTATVYDEYRASGARAALSAEDKAYVESQLMPEFQTEIDKIQKGTTGGFPSIQIRDAAGQIAYSTPTARRPVATGEQAECLLFNGWPGEDAGRIQIVVKPRDTGRRLIIALFDIAKASSIVGSWKVMNPVMGSTGPDSAVLYLLCPVGDQRVLTLLGLIRSKLENSLDENCRTPLGLVKLHKGIFGLDLPPKKIQQECLGMREVGTAGGVIANIISKGAYKAARYVLSQDPTKTLAINNILKDCVEQVLTEIGWGFSEGAAPTFTAISTSSSSSSGVATTPASSPATASSAMTL</sequence>
<dbReference type="RefSeq" id="WP_161096678.1">
    <property type="nucleotide sequence ID" value="NZ_WWCW01000026.1"/>
</dbReference>
<dbReference type="Proteomes" id="UP000470302">
    <property type="component" value="Unassembled WGS sequence"/>
</dbReference>
<gene>
    <name evidence="2" type="ORF">GTP91_10180</name>
</gene>
<evidence type="ECO:0000313" key="2">
    <source>
        <dbReference type="EMBL" id="MYM87546.1"/>
    </source>
</evidence>
<name>A0A845G3D5_9BURK</name>
<dbReference type="EMBL" id="WWCW01000026">
    <property type="protein sequence ID" value="MYM87546.1"/>
    <property type="molecule type" value="Genomic_DNA"/>
</dbReference>
<dbReference type="AlphaFoldDB" id="A0A845G3D5"/>
<evidence type="ECO:0000313" key="3">
    <source>
        <dbReference type="Proteomes" id="UP000470302"/>
    </source>
</evidence>
<feature type="region of interest" description="Disordered" evidence="1">
    <location>
        <begin position="296"/>
        <end position="321"/>
    </location>
</feature>
<accession>A0A845G3D5</accession>
<evidence type="ECO:0000256" key="1">
    <source>
        <dbReference type="SAM" id="MobiDB-lite"/>
    </source>
</evidence>
<organism evidence="2 3">
    <name type="scientific">Duganella vulcania</name>
    <dbReference type="NCBI Taxonomy" id="2692166"/>
    <lineage>
        <taxon>Bacteria</taxon>
        <taxon>Pseudomonadati</taxon>
        <taxon>Pseudomonadota</taxon>
        <taxon>Betaproteobacteria</taxon>
        <taxon>Burkholderiales</taxon>
        <taxon>Oxalobacteraceae</taxon>
        <taxon>Telluria group</taxon>
        <taxon>Duganella</taxon>
    </lineage>
</organism>
<comment type="caution">
    <text evidence="2">The sequence shown here is derived from an EMBL/GenBank/DDBJ whole genome shotgun (WGS) entry which is preliminary data.</text>
</comment>